<accession>A0ABU0MAE7</accession>
<dbReference type="Gene3D" id="1.20.5.160">
    <property type="entry name" value="Bacterial aa3 type cytochrome c oxidase subunit IV"/>
    <property type="match status" value="1"/>
</dbReference>
<keyword evidence="1" id="KW-0812">Transmembrane</keyword>
<proteinExistence type="predicted"/>
<feature type="transmembrane region" description="Helical" evidence="1">
    <location>
        <begin position="15"/>
        <end position="40"/>
    </location>
</feature>
<sequence>MADNAMDYPEHERTYAFFTALTKWGTIAVVVILILMAFFLL</sequence>
<organism evidence="3 4">
    <name type="scientific">Kaistia geumhonensis</name>
    <dbReference type="NCBI Taxonomy" id="410839"/>
    <lineage>
        <taxon>Bacteria</taxon>
        <taxon>Pseudomonadati</taxon>
        <taxon>Pseudomonadota</taxon>
        <taxon>Alphaproteobacteria</taxon>
        <taxon>Hyphomicrobiales</taxon>
        <taxon>Kaistiaceae</taxon>
        <taxon>Kaistia</taxon>
    </lineage>
</organism>
<dbReference type="Proteomes" id="UP001223743">
    <property type="component" value="Unassembled WGS sequence"/>
</dbReference>
<dbReference type="SUPFAM" id="SSF81469">
    <property type="entry name" value="Bacterial aa3 type cytochrome c oxidase subunit IV"/>
    <property type="match status" value="1"/>
</dbReference>
<keyword evidence="1" id="KW-0472">Membrane</keyword>
<keyword evidence="4" id="KW-1185">Reference proteome</keyword>
<feature type="domain" description="Cytochrome c oxidase subunit IV bacterial aa3 type" evidence="2">
    <location>
        <begin position="5"/>
        <end position="40"/>
    </location>
</feature>
<dbReference type="InterPro" id="IPR036596">
    <property type="entry name" value="Cyt-C_aa3_sf"/>
</dbReference>
<evidence type="ECO:0000256" key="1">
    <source>
        <dbReference type="SAM" id="Phobius"/>
    </source>
</evidence>
<evidence type="ECO:0000313" key="4">
    <source>
        <dbReference type="Proteomes" id="UP001223743"/>
    </source>
</evidence>
<name>A0ABU0MAE7_9HYPH</name>
<keyword evidence="1" id="KW-1133">Transmembrane helix</keyword>
<protein>
    <recommendedName>
        <fullName evidence="2">Cytochrome c oxidase subunit IV bacterial aa3 type domain-containing protein</fullName>
    </recommendedName>
</protein>
<comment type="caution">
    <text evidence="3">The sequence shown here is derived from an EMBL/GenBank/DDBJ whole genome shotgun (WGS) entry which is preliminary data.</text>
</comment>
<dbReference type="RefSeq" id="WP_266283330.1">
    <property type="nucleotide sequence ID" value="NZ_JAPKNF010000003.1"/>
</dbReference>
<evidence type="ECO:0000259" key="2">
    <source>
        <dbReference type="Pfam" id="PF07835"/>
    </source>
</evidence>
<evidence type="ECO:0000313" key="3">
    <source>
        <dbReference type="EMBL" id="MDQ0517939.1"/>
    </source>
</evidence>
<dbReference type="Pfam" id="PF07835">
    <property type="entry name" value="COX4_pro_2"/>
    <property type="match status" value="1"/>
</dbReference>
<dbReference type="InterPro" id="IPR012422">
    <property type="entry name" value="Cyt_c_oxidase_su4_bac-aa3"/>
</dbReference>
<dbReference type="EMBL" id="JAUSWJ010000001">
    <property type="protein sequence ID" value="MDQ0517939.1"/>
    <property type="molecule type" value="Genomic_DNA"/>
</dbReference>
<gene>
    <name evidence="3" type="ORF">QO015_003552</name>
</gene>
<reference evidence="3 4" key="1">
    <citation type="submission" date="2023-07" db="EMBL/GenBank/DDBJ databases">
        <title>Genomic Encyclopedia of Type Strains, Phase IV (KMG-IV): sequencing the most valuable type-strain genomes for metagenomic binning, comparative biology and taxonomic classification.</title>
        <authorList>
            <person name="Goeker M."/>
        </authorList>
    </citation>
    <scope>NUCLEOTIDE SEQUENCE [LARGE SCALE GENOMIC DNA]</scope>
    <source>
        <strain evidence="3 4">B1-1</strain>
    </source>
</reference>